<evidence type="ECO:0000256" key="8">
    <source>
        <dbReference type="ARBA" id="ARBA00022691"/>
    </source>
</evidence>
<dbReference type="InterPro" id="IPR035926">
    <property type="entry name" value="NusB-like_sf"/>
</dbReference>
<evidence type="ECO:0000256" key="7">
    <source>
        <dbReference type="ARBA" id="ARBA00022679"/>
    </source>
</evidence>
<evidence type="ECO:0000256" key="12">
    <source>
        <dbReference type="ARBA" id="ARBA00047283"/>
    </source>
</evidence>
<evidence type="ECO:0000256" key="1">
    <source>
        <dbReference type="ARBA" id="ARBA00002724"/>
    </source>
</evidence>
<dbReference type="InterPro" id="IPR023267">
    <property type="entry name" value="RCMT"/>
</dbReference>
<dbReference type="SUPFAM" id="SSF48013">
    <property type="entry name" value="NusB-like"/>
    <property type="match status" value="1"/>
</dbReference>
<keyword evidence="9 13" id="KW-0694">RNA-binding</keyword>
<evidence type="ECO:0000256" key="3">
    <source>
        <dbReference type="ARBA" id="ARBA00012140"/>
    </source>
</evidence>
<dbReference type="NCBIfam" id="NF011494">
    <property type="entry name" value="PRK14902.1"/>
    <property type="match status" value="1"/>
</dbReference>
<accession>A0A1H9PXV2</accession>
<dbReference type="CDD" id="cd02440">
    <property type="entry name" value="AdoMet_MTases"/>
    <property type="match status" value="1"/>
</dbReference>
<dbReference type="RefSeq" id="WP_093071751.1">
    <property type="nucleotide sequence ID" value="NZ_FOGV01000002.1"/>
</dbReference>
<keyword evidence="4" id="KW-0963">Cytoplasm</keyword>
<evidence type="ECO:0000256" key="11">
    <source>
        <dbReference type="ARBA" id="ARBA00031088"/>
    </source>
</evidence>
<evidence type="ECO:0000256" key="2">
    <source>
        <dbReference type="ARBA" id="ARBA00004496"/>
    </source>
</evidence>
<evidence type="ECO:0000256" key="10">
    <source>
        <dbReference type="ARBA" id="ARBA00030399"/>
    </source>
</evidence>
<dbReference type="Pfam" id="PF01189">
    <property type="entry name" value="Methyltr_RsmB-F"/>
    <property type="match status" value="1"/>
</dbReference>
<evidence type="ECO:0000256" key="6">
    <source>
        <dbReference type="ARBA" id="ARBA00022603"/>
    </source>
</evidence>
<evidence type="ECO:0000256" key="9">
    <source>
        <dbReference type="ARBA" id="ARBA00022884"/>
    </source>
</evidence>
<dbReference type="FunFam" id="3.30.70.1170:FF:000003">
    <property type="entry name" value="16S rRNA (Cytosine(967)-C(5))-methyltransferase RsmB"/>
    <property type="match status" value="1"/>
</dbReference>
<dbReference type="STRING" id="1464123.SAMN05444126_10276"/>
<keyword evidence="8 13" id="KW-0949">S-adenosyl-L-methionine</keyword>
<evidence type="ECO:0000256" key="5">
    <source>
        <dbReference type="ARBA" id="ARBA00022552"/>
    </source>
</evidence>
<protein>
    <recommendedName>
        <fullName evidence="3">16S rRNA (cytosine(967)-C(5))-methyltransferase</fullName>
        <ecNumber evidence="3">2.1.1.176</ecNumber>
    </recommendedName>
    <alternativeName>
        <fullName evidence="10">16S rRNA m5C967 methyltransferase</fullName>
    </alternativeName>
    <alternativeName>
        <fullName evidence="11">rRNA (cytosine-C(5)-)-methyltransferase RsmB</fullName>
    </alternativeName>
</protein>
<keyword evidence="7 13" id="KW-0808">Transferase</keyword>
<dbReference type="PRINTS" id="PR02008">
    <property type="entry name" value="RCMTFAMILY"/>
</dbReference>
<keyword evidence="16" id="KW-1185">Reference proteome</keyword>
<evidence type="ECO:0000259" key="14">
    <source>
        <dbReference type="PROSITE" id="PS51686"/>
    </source>
</evidence>
<proteinExistence type="inferred from homology"/>
<evidence type="ECO:0000256" key="4">
    <source>
        <dbReference type="ARBA" id="ARBA00022490"/>
    </source>
</evidence>
<gene>
    <name evidence="15" type="ORF">SAMN05444126_10276</name>
</gene>
<name>A0A1H9PXV2_9BACI</name>
<dbReference type="EC" id="2.1.1.176" evidence="3"/>
<dbReference type="PROSITE" id="PS51686">
    <property type="entry name" value="SAM_MT_RSMB_NOP"/>
    <property type="match status" value="1"/>
</dbReference>
<comment type="function">
    <text evidence="1">Specifically methylates the cytosine at position 967 (m5C967) of 16S rRNA.</text>
</comment>
<dbReference type="Pfam" id="PF22458">
    <property type="entry name" value="RsmF-B_ferredox"/>
    <property type="match status" value="1"/>
</dbReference>
<evidence type="ECO:0000313" key="16">
    <source>
        <dbReference type="Proteomes" id="UP000199318"/>
    </source>
</evidence>
<comment type="caution">
    <text evidence="15">The sequence shown here is derived from an EMBL/GenBank/DDBJ whole genome shotgun (WGS) entry which is preliminary data.</text>
</comment>
<dbReference type="PANTHER" id="PTHR22807">
    <property type="entry name" value="NOP2 YEAST -RELATED NOL1/NOP2/FMU SUN DOMAIN-CONTAINING"/>
    <property type="match status" value="1"/>
</dbReference>
<keyword evidence="6 13" id="KW-0489">Methyltransferase</keyword>
<dbReference type="InterPro" id="IPR054728">
    <property type="entry name" value="RsmB-like_ferredoxin"/>
</dbReference>
<dbReference type="SUPFAM" id="SSF53335">
    <property type="entry name" value="S-adenosyl-L-methionine-dependent methyltransferases"/>
    <property type="match status" value="1"/>
</dbReference>
<evidence type="ECO:0000256" key="13">
    <source>
        <dbReference type="PROSITE-ProRule" id="PRU01023"/>
    </source>
</evidence>
<dbReference type="EMBL" id="FOGV01000002">
    <property type="protein sequence ID" value="SER53014.1"/>
    <property type="molecule type" value="Genomic_DNA"/>
</dbReference>
<dbReference type="GO" id="GO:0003723">
    <property type="term" value="F:RNA binding"/>
    <property type="evidence" value="ECO:0007669"/>
    <property type="project" value="UniProtKB-UniRule"/>
</dbReference>
<dbReference type="OrthoDB" id="9810297at2"/>
<feature type="binding site" evidence="13">
    <location>
        <begin position="263"/>
        <end position="269"/>
    </location>
    <ligand>
        <name>S-adenosyl-L-methionine</name>
        <dbReference type="ChEBI" id="CHEBI:59789"/>
    </ligand>
</feature>
<dbReference type="Proteomes" id="UP000199318">
    <property type="component" value="Unassembled WGS sequence"/>
</dbReference>
<keyword evidence="5" id="KW-0698">rRNA processing</keyword>
<organism evidence="15 16">
    <name type="scientific">Salisediminibacterium halotolerans</name>
    <dbReference type="NCBI Taxonomy" id="517425"/>
    <lineage>
        <taxon>Bacteria</taxon>
        <taxon>Bacillati</taxon>
        <taxon>Bacillota</taxon>
        <taxon>Bacilli</taxon>
        <taxon>Bacillales</taxon>
        <taxon>Bacillaceae</taxon>
        <taxon>Salisediminibacterium</taxon>
    </lineage>
</organism>
<dbReference type="NCBIfam" id="TIGR00563">
    <property type="entry name" value="rsmB"/>
    <property type="match status" value="1"/>
</dbReference>
<comment type="similarity">
    <text evidence="13">Belongs to the class I-like SAM-binding methyltransferase superfamily. RsmB/NOP family.</text>
</comment>
<comment type="catalytic activity">
    <reaction evidence="12">
        <text>cytidine(967) in 16S rRNA + S-adenosyl-L-methionine = 5-methylcytidine(967) in 16S rRNA + S-adenosyl-L-homocysteine + H(+)</text>
        <dbReference type="Rhea" id="RHEA:42748"/>
        <dbReference type="Rhea" id="RHEA-COMP:10219"/>
        <dbReference type="Rhea" id="RHEA-COMP:10220"/>
        <dbReference type="ChEBI" id="CHEBI:15378"/>
        <dbReference type="ChEBI" id="CHEBI:57856"/>
        <dbReference type="ChEBI" id="CHEBI:59789"/>
        <dbReference type="ChEBI" id="CHEBI:74483"/>
        <dbReference type="ChEBI" id="CHEBI:82748"/>
        <dbReference type="EC" id="2.1.1.176"/>
    </reaction>
</comment>
<dbReference type="Gene3D" id="3.40.50.150">
    <property type="entry name" value="Vaccinia Virus protein VP39"/>
    <property type="match status" value="1"/>
</dbReference>
<feature type="binding site" evidence="13">
    <location>
        <position position="333"/>
    </location>
    <ligand>
        <name>S-adenosyl-L-methionine</name>
        <dbReference type="ChEBI" id="CHEBI:59789"/>
    </ligand>
</feature>
<dbReference type="GO" id="GO:0005737">
    <property type="term" value="C:cytoplasm"/>
    <property type="evidence" value="ECO:0007669"/>
    <property type="project" value="UniProtKB-SubCell"/>
</dbReference>
<dbReference type="InterPro" id="IPR049560">
    <property type="entry name" value="MeTrfase_RsmB-F_NOP2_cat"/>
</dbReference>
<dbReference type="GO" id="GO:0006355">
    <property type="term" value="P:regulation of DNA-templated transcription"/>
    <property type="evidence" value="ECO:0007669"/>
    <property type="project" value="InterPro"/>
</dbReference>
<feature type="active site" description="Nucleophile" evidence="13">
    <location>
        <position position="386"/>
    </location>
</feature>
<dbReference type="FunFam" id="1.10.940.10:FF:000006">
    <property type="entry name" value="16S rRNA (Cytosine(967)-C(5))-methyltransferase RsmB"/>
    <property type="match status" value="1"/>
</dbReference>
<dbReference type="InterPro" id="IPR001678">
    <property type="entry name" value="MeTrfase_RsmB-F_NOP2_dom"/>
</dbReference>
<feature type="domain" description="SAM-dependent MTase RsmB/NOP-type" evidence="14">
    <location>
        <begin position="174"/>
        <end position="452"/>
    </location>
</feature>
<sequence length="454" mass="50568">MAQHSAYNVREAVLDILLHVKKNQGYSNVLIDRTVKEKNLASVDVPLLTEIVYGTIQYEKTLDYYINAFLNQPPEKLNDWVRALLRLSVYQYVYLDRVPDHAIINEAVNIAKKRGHKGISGMVNGMLRSIMREELPSIDAIEDPSERLAVKMSHPSWLIERWIEQFGKEKAAEIAANNLNYPITSARVNTTKTTREKLIRELAEEGVEAEASPLVENAVRIRNGVLTKTAAFHNGYVSLQDEGSMLTALLLNPLPGERILDACAAPGGKSACIAERMNNTGEVISVDIQQNKVKHITEQKKRLGLSIITAHAGDARRLADVYEPESFDGILVDAPCSGFGVIQRKPDIKWAKKKEDIERLAAVQADILDAVWPLLKKGGRLVYSTCTIDLEENSRQVEAFLSRQRDAFISGHAEERLPEPVLATAVRYSEGVQLFAGEFGTDGFFMSLIEKSSG</sequence>
<dbReference type="Gene3D" id="1.10.940.10">
    <property type="entry name" value="NusB-like"/>
    <property type="match status" value="1"/>
</dbReference>
<dbReference type="PANTHER" id="PTHR22807:SF53">
    <property type="entry name" value="RIBOSOMAL RNA SMALL SUBUNIT METHYLTRANSFERASE B-RELATED"/>
    <property type="match status" value="1"/>
</dbReference>
<dbReference type="InterPro" id="IPR006027">
    <property type="entry name" value="NusB_RsmB_TIM44"/>
</dbReference>
<dbReference type="Pfam" id="PF01029">
    <property type="entry name" value="NusB"/>
    <property type="match status" value="1"/>
</dbReference>
<feature type="binding site" evidence="13">
    <location>
        <position position="287"/>
    </location>
    <ligand>
        <name>S-adenosyl-L-methionine</name>
        <dbReference type="ChEBI" id="CHEBI:59789"/>
    </ligand>
</feature>
<feature type="binding site" evidence="13">
    <location>
        <position position="314"/>
    </location>
    <ligand>
        <name>S-adenosyl-L-methionine</name>
        <dbReference type="ChEBI" id="CHEBI:59789"/>
    </ligand>
</feature>
<evidence type="ECO:0000313" key="15">
    <source>
        <dbReference type="EMBL" id="SER53014.1"/>
    </source>
</evidence>
<dbReference type="InterPro" id="IPR029063">
    <property type="entry name" value="SAM-dependent_MTases_sf"/>
</dbReference>
<comment type="subcellular location">
    <subcellularLocation>
        <location evidence="2">Cytoplasm</location>
    </subcellularLocation>
</comment>
<dbReference type="Gene3D" id="3.30.70.1170">
    <property type="entry name" value="Sun protein, domain 3"/>
    <property type="match status" value="1"/>
</dbReference>
<reference evidence="16" key="1">
    <citation type="submission" date="2016-10" db="EMBL/GenBank/DDBJ databases">
        <authorList>
            <person name="de Groot N.N."/>
        </authorList>
    </citation>
    <scope>NUCLEOTIDE SEQUENCE [LARGE SCALE GENOMIC DNA]</scope>
    <source>
        <strain evidence="16">10nlg</strain>
    </source>
</reference>
<dbReference type="FunFam" id="3.40.50.150:FF:000022">
    <property type="entry name" value="Ribosomal RNA small subunit methyltransferase B"/>
    <property type="match status" value="1"/>
</dbReference>
<dbReference type="AlphaFoldDB" id="A0A1H9PXV2"/>
<dbReference type="InterPro" id="IPR004573">
    <property type="entry name" value="rRNA_ssu_MeTfrase_B"/>
</dbReference>
<dbReference type="GO" id="GO:0008649">
    <property type="term" value="F:rRNA methyltransferase activity"/>
    <property type="evidence" value="ECO:0007669"/>
    <property type="project" value="InterPro"/>
</dbReference>